<evidence type="ECO:0000256" key="1">
    <source>
        <dbReference type="ARBA" id="ARBA00009684"/>
    </source>
</evidence>
<keyword evidence="6 9" id="KW-0418">Kinase</keyword>
<dbReference type="PANTHER" id="PTHR43527:SF2">
    <property type="entry name" value="4-DIPHOSPHOCYTIDYL-2-C-METHYL-D-ERYTHRITOL KINASE, CHLOROPLASTIC"/>
    <property type="match status" value="1"/>
</dbReference>
<evidence type="ECO:0000256" key="7">
    <source>
        <dbReference type="ARBA" id="ARBA00022840"/>
    </source>
</evidence>
<keyword evidence="9" id="KW-0414">Isoprene biosynthesis</keyword>
<dbReference type="InterPro" id="IPR014721">
    <property type="entry name" value="Ribsml_uS5_D2-typ_fold_subgr"/>
</dbReference>
<comment type="similarity">
    <text evidence="1 9">Belongs to the GHMP kinase family. IspE subfamily.</text>
</comment>
<dbReference type="Gene3D" id="3.30.70.890">
    <property type="entry name" value="GHMP kinase, C-terminal domain"/>
    <property type="match status" value="1"/>
</dbReference>
<dbReference type="SUPFAM" id="SSF54211">
    <property type="entry name" value="Ribosomal protein S5 domain 2-like"/>
    <property type="match status" value="1"/>
</dbReference>
<dbReference type="EMBL" id="BAAACI010000002">
    <property type="protein sequence ID" value="GAA0770745.1"/>
    <property type="molecule type" value="Genomic_DNA"/>
</dbReference>
<evidence type="ECO:0000313" key="12">
    <source>
        <dbReference type="EMBL" id="GAA0770745.1"/>
    </source>
</evidence>
<dbReference type="Proteomes" id="UP001501047">
    <property type="component" value="Unassembled WGS sequence"/>
</dbReference>
<sequence>MKVKAYGKVNLVLDIIGKREDGYHLLRMIMQTVNIYDELTFNRGEEGIHITSNKDFVPTDNKNLVYKAIELFCDTYEVKREIEVHIEKNIPVEAGMAGGSTDAAAALRAMRDIYRPDIRNEELRLLGVKLGADVPYCIEGGTALCEGIGEVITSLKDFKDKLMVVVKPNFGVSTVETYKKIKLNEVKIHPDVEGIIEAMYRDNVEYVANNMMNLLELVTIKEHKEIEDIKEFMCKEGALGAMMSGSGPTVFGFFSDINKANQCADKLRDKYKEVFVTRTI</sequence>
<dbReference type="Gene3D" id="3.30.230.10">
    <property type="match status" value="1"/>
</dbReference>
<evidence type="ECO:0000256" key="5">
    <source>
        <dbReference type="ARBA" id="ARBA00022741"/>
    </source>
</evidence>
<comment type="caution">
    <text evidence="12">The sequence shown here is derived from an EMBL/GenBank/DDBJ whole genome shotgun (WGS) entry which is preliminary data.</text>
</comment>
<dbReference type="PANTHER" id="PTHR43527">
    <property type="entry name" value="4-DIPHOSPHOCYTIDYL-2-C-METHYL-D-ERYTHRITOL KINASE, CHLOROPLASTIC"/>
    <property type="match status" value="1"/>
</dbReference>
<dbReference type="NCBIfam" id="TIGR00154">
    <property type="entry name" value="ispE"/>
    <property type="match status" value="1"/>
</dbReference>
<reference evidence="13" key="1">
    <citation type="journal article" date="2019" name="Int. J. Syst. Evol. Microbiol.">
        <title>The Global Catalogue of Microorganisms (GCM) 10K type strain sequencing project: providing services to taxonomists for standard genome sequencing and annotation.</title>
        <authorList>
            <consortium name="The Broad Institute Genomics Platform"/>
            <consortium name="The Broad Institute Genome Sequencing Center for Infectious Disease"/>
            <person name="Wu L."/>
            <person name="Ma J."/>
        </authorList>
    </citation>
    <scope>NUCLEOTIDE SEQUENCE [LARGE SCALE GENOMIC DNA]</scope>
    <source>
        <strain evidence="13">JCM 1417</strain>
    </source>
</reference>
<comment type="pathway">
    <text evidence="9">Isoprenoid biosynthesis; isopentenyl diphosphate biosynthesis via DXP pathway; isopentenyl diphosphate from 1-deoxy-D-xylulose 5-phosphate: step 3/6.</text>
</comment>
<dbReference type="InterPro" id="IPR020568">
    <property type="entry name" value="Ribosomal_Su5_D2-typ_SF"/>
</dbReference>
<dbReference type="HAMAP" id="MF_00061">
    <property type="entry name" value="IspE"/>
    <property type="match status" value="1"/>
</dbReference>
<dbReference type="Pfam" id="PF08544">
    <property type="entry name" value="GHMP_kinases_C"/>
    <property type="match status" value="1"/>
</dbReference>
<dbReference type="RefSeq" id="WP_343824977.1">
    <property type="nucleotide sequence ID" value="NZ_BAAACI010000002.1"/>
</dbReference>
<evidence type="ECO:0000256" key="2">
    <source>
        <dbReference type="ARBA" id="ARBA00012052"/>
    </source>
</evidence>
<dbReference type="Pfam" id="PF00288">
    <property type="entry name" value="GHMP_kinases_N"/>
    <property type="match status" value="1"/>
</dbReference>
<feature type="domain" description="GHMP kinase C-terminal" evidence="11">
    <location>
        <begin position="196"/>
        <end position="272"/>
    </location>
</feature>
<feature type="active site" evidence="9">
    <location>
        <position position="8"/>
    </location>
</feature>
<dbReference type="EC" id="2.7.1.148" evidence="2 9"/>
<dbReference type="SUPFAM" id="SSF55060">
    <property type="entry name" value="GHMP Kinase, C-terminal domain"/>
    <property type="match status" value="1"/>
</dbReference>
<dbReference type="PIRSF" id="PIRSF010376">
    <property type="entry name" value="IspE"/>
    <property type="match status" value="1"/>
</dbReference>
<dbReference type="InterPro" id="IPR036554">
    <property type="entry name" value="GHMP_kinase_C_sf"/>
</dbReference>
<feature type="active site" evidence="9">
    <location>
        <position position="133"/>
    </location>
</feature>
<name>A0ABP3VVL8_CLOSU</name>
<protein>
    <recommendedName>
        <fullName evidence="3 9">4-diphosphocytidyl-2-C-methyl-D-erythritol kinase</fullName>
        <shortName evidence="9">CMK</shortName>
        <ecNumber evidence="2 9">2.7.1.148</ecNumber>
    </recommendedName>
    <alternativeName>
        <fullName evidence="8 9">4-(cytidine-5'-diphospho)-2-C-methyl-D-erythritol kinase</fullName>
    </alternativeName>
</protein>
<accession>A0ABP3VVL8</accession>
<comment type="catalytic activity">
    <reaction evidence="9">
        <text>4-CDP-2-C-methyl-D-erythritol + ATP = 4-CDP-2-C-methyl-D-erythritol 2-phosphate + ADP + H(+)</text>
        <dbReference type="Rhea" id="RHEA:18437"/>
        <dbReference type="ChEBI" id="CHEBI:15378"/>
        <dbReference type="ChEBI" id="CHEBI:30616"/>
        <dbReference type="ChEBI" id="CHEBI:57823"/>
        <dbReference type="ChEBI" id="CHEBI:57919"/>
        <dbReference type="ChEBI" id="CHEBI:456216"/>
        <dbReference type="EC" id="2.7.1.148"/>
    </reaction>
</comment>
<dbReference type="InterPro" id="IPR004424">
    <property type="entry name" value="IspE"/>
</dbReference>
<evidence type="ECO:0000256" key="4">
    <source>
        <dbReference type="ARBA" id="ARBA00022679"/>
    </source>
</evidence>
<evidence type="ECO:0000256" key="9">
    <source>
        <dbReference type="HAMAP-Rule" id="MF_00061"/>
    </source>
</evidence>
<feature type="binding site" evidence="9">
    <location>
        <begin position="91"/>
        <end position="101"/>
    </location>
    <ligand>
        <name>ATP</name>
        <dbReference type="ChEBI" id="CHEBI:30616"/>
    </ligand>
</feature>
<proteinExistence type="inferred from homology"/>
<dbReference type="InterPro" id="IPR006204">
    <property type="entry name" value="GHMP_kinase_N_dom"/>
</dbReference>
<keyword evidence="4 9" id="KW-0808">Transferase</keyword>
<feature type="domain" description="GHMP kinase N-terminal" evidence="10">
    <location>
        <begin position="63"/>
        <end position="141"/>
    </location>
</feature>
<evidence type="ECO:0000256" key="6">
    <source>
        <dbReference type="ARBA" id="ARBA00022777"/>
    </source>
</evidence>
<evidence type="ECO:0000256" key="3">
    <source>
        <dbReference type="ARBA" id="ARBA00017473"/>
    </source>
</evidence>
<evidence type="ECO:0000259" key="10">
    <source>
        <dbReference type="Pfam" id="PF00288"/>
    </source>
</evidence>
<evidence type="ECO:0000313" key="13">
    <source>
        <dbReference type="Proteomes" id="UP001501047"/>
    </source>
</evidence>
<evidence type="ECO:0000256" key="8">
    <source>
        <dbReference type="ARBA" id="ARBA00032554"/>
    </source>
</evidence>
<evidence type="ECO:0000259" key="11">
    <source>
        <dbReference type="Pfam" id="PF08544"/>
    </source>
</evidence>
<comment type="function">
    <text evidence="9">Catalyzes the phosphorylation of the position 2 hydroxy group of 4-diphosphocytidyl-2C-methyl-D-erythritol.</text>
</comment>
<keyword evidence="13" id="KW-1185">Reference proteome</keyword>
<gene>
    <name evidence="9 12" type="primary">ispE</name>
    <name evidence="12" type="ORF">GCM10008908_13970</name>
</gene>
<dbReference type="GO" id="GO:0016301">
    <property type="term" value="F:kinase activity"/>
    <property type="evidence" value="ECO:0007669"/>
    <property type="project" value="UniProtKB-KW"/>
</dbReference>
<keyword evidence="7 9" id="KW-0067">ATP-binding</keyword>
<dbReference type="InterPro" id="IPR013750">
    <property type="entry name" value="GHMP_kinase_C_dom"/>
</dbReference>
<keyword evidence="5 9" id="KW-0547">Nucleotide-binding</keyword>
<organism evidence="12 13">
    <name type="scientific">Clostridium subterminale</name>
    <dbReference type="NCBI Taxonomy" id="1550"/>
    <lineage>
        <taxon>Bacteria</taxon>
        <taxon>Bacillati</taxon>
        <taxon>Bacillota</taxon>
        <taxon>Clostridia</taxon>
        <taxon>Eubacteriales</taxon>
        <taxon>Clostridiaceae</taxon>
        <taxon>Clostridium</taxon>
    </lineage>
</organism>